<evidence type="ECO:0000256" key="10">
    <source>
        <dbReference type="RuleBase" id="RU000437"/>
    </source>
</evidence>
<organism evidence="15">
    <name type="scientific">Aureoumbra lagunensis</name>
    <dbReference type="NCBI Taxonomy" id="44058"/>
    <lineage>
        <taxon>Eukaryota</taxon>
        <taxon>Sar</taxon>
        <taxon>Stramenopiles</taxon>
        <taxon>Ochrophyta</taxon>
        <taxon>Pelagophyceae</taxon>
        <taxon>Pelagomonadales</taxon>
        <taxon>Aureoumbra</taxon>
    </lineage>
</organism>
<dbReference type="InterPro" id="IPR013328">
    <property type="entry name" value="6PGD_dom2"/>
</dbReference>
<keyword evidence="2 10" id="KW-0560">Oxidoreductase</keyword>
<feature type="binding site" evidence="8">
    <location>
        <begin position="260"/>
        <end position="261"/>
    </location>
    <ligand>
        <name>substrate</name>
    </ligand>
</feature>
<name>A0A7S3K223_9STRA</name>
<dbReference type="GO" id="GO:0046168">
    <property type="term" value="P:glycerol-3-phosphate catabolic process"/>
    <property type="evidence" value="ECO:0007669"/>
    <property type="project" value="UniProtKB-UniRule"/>
</dbReference>
<dbReference type="EC" id="1.1.1.8" evidence="11"/>
<feature type="domain" description="Glycerol-3-phosphate dehydrogenase NAD-dependent N-terminal" evidence="13">
    <location>
        <begin position="7"/>
        <end position="160"/>
    </location>
</feature>
<feature type="binding site" evidence="9">
    <location>
        <position position="145"/>
    </location>
    <ligand>
        <name>NAD(+)</name>
        <dbReference type="ChEBI" id="CHEBI:57540"/>
    </ligand>
</feature>
<sequence length="338" mass="36487">MSTQQVIAVIGSGAFGTAMAFIASENGHSVRMYARDSLQVEQMRKTRKNPKYLQGIELAQNIEFTDSVEEVLRDKVDLVLLCLPAQSTPTWLQMHVHLFPRDTLICSTAKGLYLPTKNLMSTAILQALGTDKKIRFCVLSGPSFATQICDRHPTAVVVASFLLADAVSVQRLLATSRFRIYSSQDVVGVELGGALKNVLAIAAGMIDGSGFGINTMAAFVTRAARELSILALAYGGRAETVNGLSGIGDLMLSCFSPMSRNHSCGKRLVQGEKLTSILAHVTVEGVPTADVAVDFAHRCNLDLPLFAVVHAILQNQITPKQALEKIMNRPLGTEFALL</sequence>
<evidence type="ECO:0000259" key="13">
    <source>
        <dbReference type="Pfam" id="PF01210"/>
    </source>
</evidence>
<dbReference type="HAMAP" id="MF_00394">
    <property type="entry name" value="NAD_Glyc3P_dehydrog"/>
    <property type="match status" value="1"/>
</dbReference>
<reference evidence="15" key="1">
    <citation type="submission" date="2021-01" db="EMBL/GenBank/DDBJ databases">
        <authorList>
            <person name="Corre E."/>
            <person name="Pelletier E."/>
            <person name="Niang G."/>
            <person name="Scheremetjew M."/>
            <person name="Finn R."/>
            <person name="Kale V."/>
            <person name="Holt S."/>
            <person name="Cochrane G."/>
            <person name="Meng A."/>
            <person name="Brown T."/>
            <person name="Cohen L."/>
        </authorList>
    </citation>
    <scope>NUCLEOTIDE SEQUENCE</scope>
    <source>
        <strain evidence="15">CCMP1510</strain>
    </source>
</reference>
<dbReference type="InterPro" id="IPR036291">
    <property type="entry name" value="NAD(P)-bd_dom_sf"/>
</dbReference>
<comment type="subcellular location">
    <subcellularLocation>
        <location evidence="5">Glycosome</location>
    </subcellularLocation>
</comment>
<dbReference type="InterPro" id="IPR011128">
    <property type="entry name" value="G3P_DH_NAD-dep_N"/>
</dbReference>
<evidence type="ECO:0000256" key="4">
    <source>
        <dbReference type="ARBA" id="ARBA00048683"/>
    </source>
</evidence>
<dbReference type="PANTHER" id="PTHR11728:SF1">
    <property type="entry name" value="GLYCEROL-3-PHOSPHATE DEHYDROGENASE [NAD(+)] 2, CHLOROPLASTIC"/>
    <property type="match status" value="1"/>
</dbReference>
<dbReference type="GO" id="GO:0141152">
    <property type="term" value="F:glycerol-3-phosphate dehydrogenase (NAD+) activity"/>
    <property type="evidence" value="ECO:0007669"/>
    <property type="project" value="UniProtKB-UniRule"/>
</dbReference>
<evidence type="ECO:0000259" key="14">
    <source>
        <dbReference type="Pfam" id="PF07479"/>
    </source>
</evidence>
<keyword evidence="12" id="KW-0812">Transmembrane</keyword>
<dbReference type="Pfam" id="PF01210">
    <property type="entry name" value="NAD_Gly3P_dh_N"/>
    <property type="match status" value="1"/>
</dbReference>
<dbReference type="PRINTS" id="PR00077">
    <property type="entry name" value="GPDHDRGNASE"/>
</dbReference>
<dbReference type="GO" id="GO:0005829">
    <property type="term" value="C:cytosol"/>
    <property type="evidence" value="ECO:0007669"/>
    <property type="project" value="TreeGrafter"/>
</dbReference>
<evidence type="ECO:0000256" key="8">
    <source>
        <dbReference type="PIRSR" id="PIRSR000114-2"/>
    </source>
</evidence>
<evidence type="ECO:0000256" key="11">
    <source>
        <dbReference type="RuleBase" id="RU361243"/>
    </source>
</evidence>
<dbReference type="NCBIfam" id="NF000942">
    <property type="entry name" value="PRK00094.1-4"/>
    <property type="match status" value="1"/>
</dbReference>
<evidence type="ECO:0000256" key="1">
    <source>
        <dbReference type="ARBA" id="ARBA00011009"/>
    </source>
</evidence>
<evidence type="ECO:0000256" key="3">
    <source>
        <dbReference type="ARBA" id="ARBA00023027"/>
    </source>
</evidence>
<proteinExistence type="inferred from homology"/>
<accession>A0A7S3K223</accession>
<comment type="similarity">
    <text evidence="1 10">Belongs to the NAD-dependent glycerol-3-phosphate dehydrogenase family.</text>
</comment>
<protein>
    <recommendedName>
        <fullName evidence="11">Glycerol-3-phosphate dehydrogenase [NAD(+)]</fullName>
        <ecNumber evidence="11">1.1.1.8</ecNumber>
    </recommendedName>
</protein>
<dbReference type="SUPFAM" id="SSF48179">
    <property type="entry name" value="6-phosphogluconate dehydrogenase C-terminal domain-like"/>
    <property type="match status" value="1"/>
</dbReference>
<evidence type="ECO:0000313" key="15">
    <source>
        <dbReference type="EMBL" id="CAE0372071.1"/>
    </source>
</evidence>
<dbReference type="GO" id="GO:0020015">
    <property type="term" value="C:glycosome"/>
    <property type="evidence" value="ECO:0007669"/>
    <property type="project" value="UniProtKB-SubCell"/>
</dbReference>
<dbReference type="Gene3D" id="1.10.1040.10">
    <property type="entry name" value="N-(1-d-carboxylethyl)-l-norvaline Dehydrogenase, domain 2"/>
    <property type="match status" value="1"/>
</dbReference>
<keyword evidence="12" id="KW-1133">Transmembrane helix</keyword>
<dbReference type="PANTHER" id="PTHR11728">
    <property type="entry name" value="GLYCEROL-3-PHOSPHATE DEHYDROGENASE"/>
    <property type="match status" value="1"/>
</dbReference>
<dbReference type="SUPFAM" id="SSF51735">
    <property type="entry name" value="NAD(P)-binding Rossmann-fold domains"/>
    <property type="match status" value="1"/>
</dbReference>
<dbReference type="AlphaFoldDB" id="A0A7S3K223"/>
<dbReference type="Gene3D" id="3.40.50.720">
    <property type="entry name" value="NAD(P)-binding Rossmann-like Domain"/>
    <property type="match status" value="1"/>
</dbReference>
<keyword evidence="6" id="KW-0327">Glycosome</keyword>
<feature type="binding site" evidence="9">
    <location>
        <position position="260"/>
    </location>
    <ligand>
        <name>NAD(+)</name>
        <dbReference type="ChEBI" id="CHEBI:57540"/>
    </ligand>
</feature>
<dbReference type="EMBL" id="HBIJ01019647">
    <property type="protein sequence ID" value="CAE0372071.1"/>
    <property type="molecule type" value="Transcribed_RNA"/>
</dbReference>
<dbReference type="Pfam" id="PF07479">
    <property type="entry name" value="NAD_Gly3P_dh_C"/>
    <property type="match status" value="1"/>
</dbReference>
<dbReference type="InterPro" id="IPR006168">
    <property type="entry name" value="G3P_DH_NAD-dep"/>
</dbReference>
<keyword evidence="12" id="KW-0472">Membrane</keyword>
<dbReference type="GO" id="GO:0051287">
    <property type="term" value="F:NAD binding"/>
    <property type="evidence" value="ECO:0007669"/>
    <property type="project" value="UniProtKB-UniRule"/>
</dbReference>
<evidence type="ECO:0000256" key="9">
    <source>
        <dbReference type="PIRSR" id="PIRSR000114-3"/>
    </source>
</evidence>
<dbReference type="InterPro" id="IPR008927">
    <property type="entry name" value="6-PGluconate_DH-like_C_sf"/>
</dbReference>
<evidence type="ECO:0000256" key="12">
    <source>
        <dbReference type="SAM" id="Phobius"/>
    </source>
</evidence>
<feature type="binding site" evidence="9">
    <location>
        <begin position="11"/>
        <end position="16"/>
    </location>
    <ligand>
        <name>NAD(+)</name>
        <dbReference type="ChEBI" id="CHEBI:57540"/>
    </ligand>
</feature>
<feature type="transmembrane region" description="Helical" evidence="12">
    <location>
        <begin position="6"/>
        <end position="23"/>
    </location>
</feature>
<dbReference type="PROSITE" id="PS00957">
    <property type="entry name" value="NAD_G3PDH"/>
    <property type="match status" value="1"/>
</dbReference>
<evidence type="ECO:0000256" key="2">
    <source>
        <dbReference type="ARBA" id="ARBA00023002"/>
    </source>
</evidence>
<dbReference type="FunFam" id="3.40.50.720:FF:000019">
    <property type="entry name" value="Glycerol-3-phosphate dehydrogenase [NAD(P)+]"/>
    <property type="match status" value="1"/>
</dbReference>
<keyword evidence="3 9" id="KW-0520">NAD</keyword>
<dbReference type="GO" id="GO:0005975">
    <property type="term" value="P:carbohydrate metabolic process"/>
    <property type="evidence" value="ECO:0007669"/>
    <property type="project" value="InterPro"/>
</dbReference>
<dbReference type="NCBIfam" id="NF000940">
    <property type="entry name" value="PRK00094.1-2"/>
    <property type="match status" value="1"/>
</dbReference>
<feature type="active site" description="Proton acceptor" evidence="7">
    <location>
        <position position="196"/>
    </location>
</feature>
<evidence type="ECO:0000256" key="5">
    <source>
        <dbReference type="ARBA" id="ARBA00060503"/>
    </source>
</evidence>
<dbReference type="FunFam" id="1.10.1040.10:FF:000001">
    <property type="entry name" value="Glycerol-3-phosphate dehydrogenase [NAD(P)+]"/>
    <property type="match status" value="1"/>
</dbReference>
<feature type="domain" description="Glycerol-3-phosphate dehydrogenase NAD-dependent C-terminal" evidence="14">
    <location>
        <begin position="185"/>
        <end position="324"/>
    </location>
</feature>
<feature type="binding site" evidence="8">
    <location>
        <position position="110"/>
    </location>
    <ligand>
        <name>substrate</name>
    </ligand>
</feature>
<comment type="catalytic activity">
    <reaction evidence="4 11">
        <text>sn-glycerol 3-phosphate + NAD(+) = dihydroxyacetone phosphate + NADH + H(+)</text>
        <dbReference type="Rhea" id="RHEA:11092"/>
        <dbReference type="ChEBI" id="CHEBI:15378"/>
        <dbReference type="ChEBI" id="CHEBI:57540"/>
        <dbReference type="ChEBI" id="CHEBI:57597"/>
        <dbReference type="ChEBI" id="CHEBI:57642"/>
        <dbReference type="ChEBI" id="CHEBI:57945"/>
        <dbReference type="EC" id="1.1.1.8"/>
    </reaction>
</comment>
<evidence type="ECO:0000256" key="7">
    <source>
        <dbReference type="PIRSR" id="PIRSR000114-1"/>
    </source>
</evidence>
<dbReference type="PIRSF" id="PIRSF000114">
    <property type="entry name" value="Glycerol-3-P_dh"/>
    <property type="match status" value="1"/>
</dbReference>
<evidence type="ECO:0000256" key="6">
    <source>
        <dbReference type="ARBA" id="ARBA00084116"/>
    </source>
</evidence>
<gene>
    <name evidence="15" type="ORF">ALAG00032_LOCUS12854</name>
</gene>
<dbReference type="InterPro" id="IPR006109">
    <property type="entry name" value="G3P_DH_NAD-dep_C"/>
</dbReference>